<dbReference type="PANTHER" id="PTHR24421:SF10">
    <property type="entry name" value="NITRATE_NITRITE SENSOR PROTEIN NARQ"/>
    <property type="match status" value="1"/>
</dbReference>
<dbReference type="EC" id="2.7.13.3" evidence="2"/>
<keyword evidence="11" id="KW-1133">Transmembrane helix</keyword>
<feature type="domain" description="Histidine kinase/HSP90-like ATPase" evidence="12">
    <location>
        <begin position="193"/>
        <end position="324"/>
    </location>
</feature>
<name>A0ABY5DEU6_9ACTN</name>
<keyword evidence="14" id="KW-1185">Reference proteome</keyword>
<keyword evidence="8" id="KW-0902">Two-component regulatory system</keyword>
<dbReference type="Gene3D" id="1.20.5.1930">
    <property type="match status" value="1"/>
</dbReference>
<dbReference type="Gene3D" id="3.30.565.10">
    <property type="entry name" value="Histidine kinase-like ATPase, C-terminal domain"/>
    <property type="match status" value="1"/>
</dbReference>
<evidence type="ECO:0000256" key="5">
    <source>
        <dbReference type="ARBA" id="ARBA00022741"/>
    </source>
</evidence>
<keyword evidence="4" id="KW-0808">Transferase</keyword>
<feature type="transmembrane region" description="Helical" evidence="11">
    <location>
        <begin position="12"/>
        <end position="32"/>
    </location>
</feature>
<keyword evidence="11" id="KW-0812">Transmembrane</keyword>
<comment type="catalytic activity">
    <reaction evidence="1">
        <text>ATP + protein L-histidine = ADP + protein N-phospho-L-histidine.</text>
        <dbReference type="EC" id="2.7.13.3"/>
    </reaction>
</comment>
<dbReference type="SMART" id="SM00387">
    <property type="entry name" value="HATPase_c"/>
    <property type="match status" value="1"/>
</dbReference>
<reference evidence="13" key="1">
    <citation type="submission" date="2022-06" db="EMBL/GenBank/DDBJ databases">
        <authorList>
            <person name="Ping M."/>
        </authorList>
    </citation>
    <scope>NUCLEOTIDE SEQUENCE</scope>
    <source>
        <strain evidence="13">JCM11759T</strain>
    </source>
</reference>
<sequence>MQNLRPSRAPRLWLIPVLALCAVALVALTTGSGGSGTAVLALMAVVASAATGVTTWTVLRARRQREEYEQRLAAWAGERAVQEERIRIARDLHDLVSHGLGTVTVRAAAAARATGPAGPEERVTALADIEEVSRRTTTELRRMLTVLRSTDPETAPVRPAETLESLPGIVRAAQDQGLTVTLDLPELGSVSPGVQLTLCAVVREALNNTARHAGPTTVRVSVRRAERSILVSVADDGPAADWEPRPGAGYGLIGLRERVRALGGTLDTTGPGGESAAGSDSPVTSSAELDSTGTASTGTGSSNSGSPETGPSGTGFVLTARIPDREAP</sequence>
<dbReference type="InterPro" id="IPR036890">
    <property type="entry name" value="HATPase_C_sf"/>
</dbReference>
<evidence type="ECO:0000256" key="2">
    <source>
        <dbReference type="ARBA" id="ARBA00012438"/>
    </source>
</evidence>
<keyword evidence="7" id="KW-0067">ATP-binding</keyword>
<evidence type="ECO:0000256" key="3">
    <source>
        <dbReference type="ARBA" id="ARBA00022553"/>
    </source>
</evidence>
<dbReference type="Pfam" id="PF02518">
    <property type="entry name" value="HATPase_c"/>
    <property type="match status" value="1"/>
</dbReference>
<dbReference type="Proteomes" id="UP001055940">
    <property type="component" value="Chromosome"/>
</dbReference>
<evidence type="ECO:0000256" key="4">
    <source>
        <dbReference type="ARBA" id="ARBA00022679"/>
    </source>
</evidence>
<dbReference type="GO" id="GO:0016301">
    <property type="term" value="F:kinase activity"/>
    <property type="evidence" value="ECO:0007669"/>
    <property type="project" value="UniProtKB-KW"/>
</dbReference>
<gene>
    <name evidence="13" type="ORF">NE857_15440</name>
</gene>
<keyword evidence="11" id="KW-0472">Membrane</keyword>
<evidence type="ECO:0000256" key="10">
    <source>
        <dbReference type="SAM" id="MobiDB-lite"/>
    </source>
</evidence>
<organism evidence="13 14">
    <name type="scientific">Nocardiopsis exhalans</name>
    <dbReference type="NCBI Taxonomy" id="163604"/>
    <lineage>
        <taxon>Bacteria</taxon>
        <taxon>Bacillati</taxon>
        <taxon>Actinomycetota</taxon>
        <taxon>Actinomycetes</taxon>
        <taxon>Streptosporangiales</taxon>
        <taxon>Nocardiopsidaceae</taxon>
        <taxon>Nocardiopsis</taxon>
    </lineage>
</organism>
<accession>A0ABY5DEU6</accession>
<dbReference type="PANTHER" id="PTHR24421">
    <property type="entry name" value="NITRATE/NITRITE SENSOR PROTEIN NARX-RELATED"/>
    <property type="match status" value="1"/>
</dbReference>
<dbReference type="CDD" id="cd16917">
    <property type="entry name" value="HATPase_UhpB-NarQ-NarX-like"/>
    <property type="match status" value="1"/>
</dbReference>
<keyword evidence="6 13" id="KW-0418">Kinase</keyword>
<feature type="region of interest" description="Disordered" evidence="10">
    <location>
        <begin position="263"/>
        <end position="328"/>
    </location>
</feature>
<protein>
    <recommendedName>
        <fullName evidence="2">histidine kinase</fullName>
        <ecNumber evidence="2">2.7.13.3</ecNumber>
    </recommendedName>
</protein>
<dbReference type="RefSeq" id="WP_254421628.1">
    <property type="nucleotide sequence ID" value="NZ_BAAAJB010000027.1"/>
</dbReference>
<dbReference type="EMBL" id="CP099837">
    <property type="protein sequence ID" value="USY22879.1"/>
    <property type="molecule type" value="Genomic_DNA"/>
</dbReference>
<proteinExistence type="predicted"/>
<evidence type="ECO:0000256" key="6">
    <source>
        <dbReference type="ARBA" id="ARBA00022777"/>
    </source>
</evidence>
<keyword evidence="5" id="KW-0547">Nucleotide-binding</keyword>
<dbReference type="InterPro" id="IPR003594">
    <property type="entry name" value="HATPase_dom"/>
</dbReference>
<evidence type="ECO:0000256" key="9">
    <source>
        <dbReference type="SAM" id="Coils"/>
    </source>
</evidence>
<dbReference type="SUPFAM" id="SSF55874">
    <property type="entry name" value="ATPase domain of HSP90 chaperone/DNA topoisomerase II/histidine kinase"/>
    <property type="match status" value="1"/>
</dbReference>
<dbReference type="Pfam" id="PF07730">
    <property type="entry name" value="HisKA_3"/>
    <property type="match status" value="1"/>
</dbReference>
<evidence type="ECO:0000259" key="12">
    <source>
        <dbReference type="SMART" id="SM00387"/>
    </source>
</evidence>
<dbReference type="InterPro" id="IPR050482">
    <property type="entry name" value="Sensor_HK_TwoCompSys"/>
</dbReference>
<keyword evidence="9" id="KW-0175">Coiled coil</keyword>
<evidence type="ECO:0000256" key="11">
    <source>
        <dbReference type="SAM" id="Phobius"/>
    </source>
</evidence>
<keyword evidence="3" id="KW-0597">Phosphoprotein</keyword>
<feature type="compositionally biased region" description="Low complexity" evidence="10">
    <location>
        <begin position="291"/>
        <end position="315"/>
    </location>
</feature>
<dbReference type="InterPro" id="IPR011712">
    <property type="entry name" value="Sig_transdc_His_kin_sub3_dim/P"/>
</dbReference>
<feature type="coiled-coil region" evidence="9">
    <location>
        <begin position="58"/>
        <end position="85"/>
    </location>
</feature>
<evidence type="ECO:0000256" key="7">
    <source>
        <dbReference type="ARBA" id="ARBA00022840"/>
    </source>
</evidence>
<evidence type="ECO:0000313" key="13">
    <source>
        <dbReference type="EMBL" id="USY22879.1"/>
    </source>
</evidence>
<evidence type="ECO:0000313" key="14">
    <source>
        <dbReference type="Proteomes" id="UP001055940"/>
    </source>
</evidence>
<feature type="transmembrane region" description="Helical" evidence="11">
    <location>
        <begin position="38"/>
        <end position="59"/>
    </location>
</feature>
<evidence type="ECO:0000256" key="8">
    <source>
        <dbReference type="ARBA" id="ARBA00023012"/>
    </source>
</evidence>
<evidence type="ECO:0000256" key="1">
    <source>
        <dbReference type="ARBA" id="ARBA00000085"/>
    </source>
</evidence>